<gene>
    <name evidence="1" type="ORF">GWI33_009740</name>
</gene>
<name>A0A834IBR1_RHYFE</name>
<evidence type="ECO:0000313" key="2">
    <source>
        <dbReference type="Proteomes" id="UP000625711"/>
    </source>
</evidence>
<protein>
    <submittedName>
        <fullName evidence="1">Uncharacterized protein</fullName>
    </submittedName>
</protein>
<dbReference type="EMBL" id="JAACXV010005390">
    <property type="protein sequence ID" value="KAF7276829.1"/>
    <property type="molecule type" value="Genomic_DNA"/>
</dbReference>
<dbReference type="AlphaFoldDB" id="A0A834IBR1"/>
<dbReference type="Proteomes" id="UP000625711">
    <property type="component" value="Unassembled WGS sequence"/>
</dbReference>
<proteinExistence type="predicted"/>
<accession>A0A834IBR1</accession>
<comment type="caution">
    <text evidence="1">The sequence shown here is derived from an EMBL/GenBank/DDBJ whole genome shotgun (WGS) entry which is preliminary data.</text>
</comment>
<keyword evidence="2" id="KW-1185">Reference proteome</keyword>
<reference evidence="1" key="1">
    <citation type="submission" date="2020-08" db="EMBL/GenBank/DDBJ databases">
        <title>Genome sequencing and assembly of the red palm weevil Rhynchophorus ferrugineus.</title>
        <authorList>
            <person name="Dias G.B."/>
            <person name="Bergman C.M."/>
            <person name="Manee M."/>
        </authorList>
    </citation>
    <scope>NUCLEOTIDE SEQUENCE</scope>
    <source>
        <strain evidence="1">AA-2017</strain>
        <tissue evidence="1">Whole larva</tissue>
    </source>
</reference>
<organism evidence="1 2">
    <name type="scientific">Rhynchophorus ferrugineus</name>
    <name type="common">Red palm weevil</name>
    <name type="synonym">Curculio ferrugineus</name>
    <dbReference type="NCBI Taxonomy" id="354439"/>
    <lineage>
        <taxon>Eukaryota</taxon>
        <taxon>Metazoa</taxon>
        <taxon>Ecdysozoa</taxon>
        <taxon>Arthropoda</taxon>
        <taxon>Hexapoda</taxon>
        <taxon>Insecta</taxon>
        <taxon>Pterygota</taxon>
        <taxon>Neoptera</taxon>
        <taxon>Endopterygota</taxon>
        <taxon>Coleoptera</taxon>
        <taxon>Polyphaga</taxon>
        <taxon>Cucujiformia</taxon>
        <taxon>Curculionidae</taxon>
        <taxon>Dryophthorinae</taxon>
        <taxon>Rhynchophorus</taxon>
    </lineage>
</organism>
<sequence>MSASSDSLRQQRTSYDRSVLCGVGATVKQTRVIFSRGKGNRRCGGRKRSPADALYDLRSYDAGGCLLSIMLVAIKIRLNQTDSGNSPFVIIVIRFGRFLSASLLTVSY</sequence>
<evidence type="ECO:0000313" key="1">
    <source>
        <dbReference type="EMBL" id="KAF7276829.1"/>
    </source>
</evidence>